<name>A0AAV4R4L4_CAEEX</name>
<evidence type="ECO:0000313" key="1">
    <source>
        <dbReference type="EMBL" id="GIY15215.1"/>
    </source>
</evidence>
<reference evidence="1 2" key="1">
    <citation type="submission" date="2021-06" db="EMBL/GenBank/DDBJ databases">
        <title>Caerostris extrusa draft genome.</title>
        <authorList>
            <person name="Kono N."/>
            <person name="Arakawa K."/>
        </authorList>
    </citation>
    <scope>NUCLEOTIDE SEQUENCE [LARGE SCALE GENOMIC DNA]</scope>
</reference>
<keyword evidence="2" id="KW-1185">Reference proteome</keyword>
<dbReference type="AlphaFoldDB" id="A0AAV4R4L4"/>
<dbReference type="Proteomes" id="UP001054945">
    <property type="component" value="Unassembled WGS sequence"/>
</dbReference>
<comment type="caution">
    <text evidence="1">The sequence shown here is derived from an EMBL/GenBank/DDBJ whole genome shotgun (WGS) entry which is preliminary data.</text>
</comment>
<protein>
    <submittedName>
        <fullName evidence="1">Uncharacterized protein</fullName>
    </submittedName>
</protein>
<proteinExistence type="predicted"/>
<organism evidence="1 2">
    <name type="scientific">Caerostris extrusa</name>
    <name type="common">Bark spider</name>
    <name type="synonym">Caerostris bankana</name>
    <dbReference type="NCBI Taxonomy" id="172846"/>
    <lineage>
        <taxon>Eukaryota</taxon>
        <taxon>Metazoa</taxon>
        <taxon>Ecdysozoa</taxon>
        <taxon>Arthropoda</taxon>
        <taxon>Chelicerata</taxon>
        <taxon>Arachnida</taxon>
        <taxon>Araneae</taxon>
        <taxon>Araneomorphae</taxon>
        <taxon>Entelegynae</taxon>
        <taxon>Araneoidea</taxon>
        <taxon>Araneidae</taxon>
        <taxon>Caerostris</taxon>
    </lineage>
</organism>
<accession>A0AAV4R4L4</accession>
<gene>
    <name evidence="1" type="ORF">CEXT_262621</name>
</gene>
<sequence length="135" mass="15903">MKLGKKKNNREVCDDFFEDDSLWMQYSKPLVMPSGKTLICHILLGRIIFKSYLPLQKSECTHVERTECACHAKMRWCFPFPSTPFSEINIFPQPRNRSGVQNVRITARERRERTLQAVPLERGCNLGERFNRIRN</sequence>
<evidence type="ECO:0000313" key="2">
    <source>
        <dbReference type="Proteomes" id="UP001054945"/>
    </source>
</evidence>
<dbReference type="EMBL" id="BPLR01007213">
    <property type="protein sequence ID" value="GIY15215.1"/>
    <property type="molecule type" value="Genomic_DNA"/>
</dbReference>